<dbReference type="Gene3D" id="1.10.287.470">
    <property type="entry name" value="Helix hairpin bin"/>
    <property type="match status" value="1"/>
</dbReference>
<evidence type="ECO:0000256" key="3">
    <source>
        <dbReference type="ARBA" id="ARBA00023054"/>
    </source>
</evidence>
<dbReference type="Gene3D" id="2.40.420.20">
    <property type="match status" value="1"/>
</dbReference>
<sequence>MKRPLITGPRILLALLLLAVAAAVTFALHKPPVAVEIAEVSKGPLTVTVDDLGETRVRDLFVVSAPVTGRLLRVPLKPGTAVTPRATVLARIQPMQPAPLDARAYAQAQAEVRSLDDRLAADREKISELRAELAFAERDFARTSDLSSRGFISKASLDRARSARDRGRAAVAEAVRSAEATAHNLEAARAALLSSTSASNGEAPVNVTSPVAGYILQVPQESERTVAAGTPLVEIGDPKKLEIVADLLSSDAVRVKPGAAVLIEDWGGERALNGRVRLVEPYGFTKVSALGVEEQRVNVVIDFIEPFDAIQRLGHGYRATVRIVTWSAPNILKVPISALFRSGGEWSVFTVDSEGRARLKKVMVGHMNDSSAEVLGGLSAGEKVLLHPSDKVRDGIKVAQRT</sequence>
<comment type="subcellular location">
    <subcellularLocation>
        <location evidence="1">Cell envelope</location>
    </subcellularLocation>
</comment>
<dbReference type="RefSeq" id="WP_344700372.1">
    <property type="nucleotide sequence ID" value="NZ_BAABBM010000001.1"/>
</dbReference>
<comment type="caution">
    <text evidence="6">The sequence shown here is derived from an EMBL/GenBank/DDBJ whole genome shotgun (WGS) entry which is preliminary data.</text>
</comment>
<organism evidence="6 7">
    <name type="scientific">Sphingomonas limnosediminicola</name>
    <dbReference type="NCBI Taxonomy" id="940133"/>
    <lineage>
        <taxon>Bacteria</taxon>
        <taxon>Pseudomonadati</taxon>
        <taxon>Pseudomonadota</taxon>
        <taxon>Alphaproteobacteria</taxon>
        <taxon>Sphingomonadales</taxon>
        <taxon>Sphingomonadaceae</taxon>
        <taxon>Sphingomonas</taxon>
    </lineage>
</organism>
<evidence type="ECO:0000256" key="4">
    <source>
        <dbReference type="SAM" id="Coils"/>
    </source>
</evidence>
<comment type="similarity">
    <text evidence="2">Belongs to the membrane fusion protein (MFP) (TC 8.A.1) family.</text>
</comment>
<gene>
    <name evidence="6" type="ORF">GCM10022276_28580</name>
</gene>
<reference evidence="7" key="1">
    <citation type="journal article" date="2019" name="Int. J. Syst. Evol. Microbiol.">
        <title>The Global Catalogue of Microorganisms (GCM) 10K type strain sequencing project: providing services to taxonomists for standard genome sequencing and annotation.</title>
        <authorList>
            <consortium name="The Broad Institute Genomics Platform"/>
            <consortium name="The Broad Institute Genome Sequencing Center for Infectious Disease"/>
            <person name="Wu L."/>
            <person name="Ma J."/>
        </authorList>
    </citation>
    <scope>NUCLEOTIDE SEQUENCE [LARGE SCALE GENOMIC DNA]</scope>
    <source>
        <strain evidence="7">JCM 17543</strain>
    </source>
</reference>
<evidence type="ECO:0000256" key="2">
    <source>
        <dbReference type="ARBA" id="ARBA00009477"/>
    </source>
</evidence>
<keyword evidence="3 4" id="KW-0175">Coiled coil</keyword>
<evidence type="ECO:0000313" key="7">
    <source>
        <dbReference type="Proteomes" id="UP001500827"/>
    </source>
</evidence>
<dbReference type="Gene3D" id="2.40.30.170">
    <property type="match status" value="1"/>
</dbReference>
<proteinExistence type="inferred from homology"/>
<feature type="domain" description="YknX-like C-terminal permuted SH3-like" evidence="5">
    <location>
        <begin position="332"/>
        <end position="399"/>
    </location>
</feature>
<dbReference type="Pfam" id="PF25989">
    <property type="entry name" value="YknX_C"/>
    <property type="match status" value="1"/>
</dbReference>
<dbReference type="Proteomes" id="UP001500827">
    <property type="component" value="Unassembled WGS sequence"/>
</dbReference>
<dbReference type="Gene3D" id="2.40.50.100">
    <property type="match status" value="1"/>
</dbReference>
<dbReference type="NCBIfam" id="TIGR01730">
    <property type="entry name" value="RND_mfp"/>
    <property type="match status" value="1"/>
</dbReference>
<keyword evidence="7" id="KW-1185">Reference proteome</keyword>
<evidence type="ECO:0000259" key="5">
    <source>
        <dbReference type="Pfam" id="PF25989"/>
    </source>
</evidence>
<dbReference type="PANTHER" id="PTHR32347:SF29">
    <property type="entry name" value="UPF0194 MEMBRANE PROTEIN YBHG"/>
    <property type="match status" value="1"/>
</dbReference>
<accession>A0ABP7LVM2</accession>
<feature type="coiled-coil region" evidence="4">
    <location>
        <begin position="105"/>
        <end position="146"/>
    </location>
</feature>
<protein>
    <submittedName>
        <fullName evidence="6">HlyD family efflux transporter periplasmic adaptor subunit</fullName>
    </submittedName>
</protein>
<evidence type="ECO:0000256" key="1">
    <source>
        <dbReference type="ARBA" id="ARBA00004196"/>
    </source>
</evidence>
<dbReference type="InterPro" id="IPR006143">
    <property type="entry name" value="RND_pump_MFP"/>
</dbReference>
<dbReference type="EMBL" id="BAABBM010000001">
    <property type="protein sequence ID" value="GAA3908540.1"/>
    <property type="molecule type" value="Genomic_DNA"/>
</dbReference>
<dbReference type="InterPro" id="IPR050465">
    <property type="entry name" value="UPF0194_transport"/>
</dbReference>
<name>A0ABP7LVM2_9SPHN</name>
<evidence type="ECO:0000313" key="6">
    <source>
        <dbReference type="EMBL" id="GAA3908540.1"/>
    </source>
</evidence>
<dbReference type="InterPro" id="IPR058637">
    <property type="entry name" value="YknX-like_C"/>
</dbReference>
<dbReference type="PANTHER" id="PTHR32347">
    <property type="entry name" value="EFFLUX SYSTEM COMPONENT YKNX-RELATED"/>
    <property type="match status" value="1"/>
</dbReference>